<evidence type="ECO:0000313" key="19">
    <source>
        <dbReference type="EMBL" id="CAK7938735.1"/>
    </source>
</evidence>
<dbReference type="FunFam" id="3.30.40.10:FF:000038">
    <property type="entry name" value="E3 ubiquitin-protein ligase listerin"/>
    <property type="match status" value="1"/>
</dbReference>
<comment type="caution">
    <text evidence="19">The sequence shown here is derived from an EMBL/GenBank/DDBJ whole genome shotgun (WGS) entry which is preliminary data.</text>
</comment>
<dbReference type="InterPro" id="IPR054476">
    <property type="entry name" value="Ltn1_N"/>
</dbReference>
<dbReference type="Pfam" id="PF22958">
    <property type="entry name" value="Ltn1_1st"/>
    <property type="match status" value="1"/>
</dbReference>
<dbReference type="InterPro" id="IPR011016">
    <property type="entry name" value="Znf_RING-CH"/>
</dbReference>
<evidence type="ECO:0000259" key="18">
    <source>
        <dbReference type="PROSITE" id="PS51292"/>
    </source>
</evidence>
<gene>
    <name evidence="19" type="ORF">PM001_LOCUS23885</name>
</gene>
<dbReference type="GO" id="GO:0061630">
    <property type="term" value="F:ubiquitin protein ligase activity"/>
    <property type="evidence" value="ECO:0007669"/>
    <property type="project" value="UniProtKB-UniRule"/>
</dbReference>
<evidence type="ECO:0000259" key="17">
    <source>
        <dbReference type="PROSITE" id="PS50089"/>
    </source>
</evidence>
<evidence type="ECO:0000256" key="4">
    <source>
        <dbReference type="ARBA" id="ARBA00007997"/>
    </source>
</evidence>
<protein>
    <recommendedName>
        <fullName evidence="6 15">E3 ubiquitin-protein ligase listerin</fullName>
        <ecNumber evidence="5 15">2.3.2.27</ecNumber>
    </recommendedName>
    <alternativeName>
        <fullName evidence="15">RING-type E3 ubiquitin transferase listerin</fullName>
    </alternativeName>
</protein>
<dbReference type="InterPro" id="IPR016024">
    <property type="entry name" value="ARM-type_fold"/>
</dbReference>
<keyword evidence="8 15" id="KW-0808">Transferase</keyword>
<dbReference type="InterPro" id="IPR013083">
    <property type="entry name" value="Znf_RING/FYVE/PHD"/>
</dbReference>
<proteinExistence type="inferred from homology"/>
<feature type="domain" description="RING-CH-type" evidence="18">
    <location>
        <begin position="1797"/>
        <end position="1856"/>
    </location>
</feature>
<evidence type="ECO:0000256" key="10">
    <source>
        <dbReference type="ARBA" id="ARBA00022737"/>
    </source>
</evidence>
<accession>A0AAV1UW94</accession>
<dbReference type="InterPro" id="IPR039804">
    <property type="entry name" value="RING-CH-C4HC3_LTN1"/>
</dbReference>
<comment type="similarity">
    <text evidence="4 15">Belongs to the LTN1 family.</text>
</comment>
<dbReference type="InterPro" id="IPR001841">
    <property type="entry name" value="Znf_RING"/>
</dbReference>
<comment type="pathway">
    <text evidence="3 15">Protein modification; protein ubiquitination.</text>
</comment>
<dbReference type="PANTHER" id="PTHR12389:SF0">
    <property type="entry name" value="E3 UBIQUITIN-PROTEIN LIGASE LISTERIN"/>
    <property type="match status" value="1"/>
</dbReference>
<evidence type="ECO:0000256" key="3">
    <source>
        <dbReference type="ARBA" id="ARBA00004906"/>
    </source>
</evidence>
<dbReference type="Gene3D" id="3.30.40.10">
    <property type="entry name" value="Zinc/RING finger domain, C3HC4 (zinc finger)"/>
    <property type="match status" value="1"/>
</dbReference>
<dbReference type="GO" id="GO:1990116">
    <property type="term" value="P:ribosome-associated ubiquitin-dependent protein catabolic process"/>
    <property type="evidence" value="ECO:0007669"/>
    <property type="project" value="UniProtKB-UniRule"/>
</dbReference>
<reference evidence="19" key="1">
    <citation type="submission" date="2024-01" db="EMBL/GenBank/DDBJ databases">
        <authorList>
            <person name="Webb A."/>
        </authorList>
    </citation>
    <scope>NUCLEOTIDE SEQUENCE</scope>
    <source>
        <strain evidence="19">Pm1</strain>
    </source>
</reference>
<dbReference type="CDD" id="cd16491">
    <property type="entry name" value="RING-CH-C4HC3_LTN1"/>
    <property type="match status" value="1"/>
</dbReference>
<keyword evidence="10" id="KW-0677">Repeat</keyword>
<feature type="domain" description="RING-type" evidence="17">
    <location>
        <begin position="1805"/>
        <end position="1852"/>
    </location>
</feature>
<dbReference type="SUPFAM" id="SSF48371">
    <property type="entry name" value="ARM repeat"/>
    <property type="match status" value="1"/>
</dbReference>
<keyword evidence="13 15" id="KW-0862">Zinc</keyword>
<dbReference type="GO" id="GO:0072344">
    <property type="term" value="P:rescue of stalled ribosome"/>
    <property type="evidence" value="ECO:0007669"/>
    <property type="project" value="UniProtKB-UniRule"/>
</dbReference>
<dbReference type="Proteomes" id="UP001162060">
    <property type="component" value="Unassembled WGS sequence"/>
</dbReference>
<sequence>MAPKKNKQREKQEQSRASSSARAHQSLLTSATISGVEGFVGFSSFAPAPVHPAVQAPLQPGPPLVQSIYNGSDHEIALALKMLAKKGVVTKIKALQTFVHQVLPPRQPAELRPMLGHFTQLYTFEMRDQNDQKVRQLLNEVLAALADKVRPRAFAPHLQRLLPYWYLAMHDVRADVAVLAKKAFDTLFPDADMQKNVLRMHVAAIMEEFQGFFRKTTDTFDGVQLQDNEKEERYERCVSAAVLSIDAVIRFCVEQQMVAVLSAEDSSCSVATVVSSEHFLSLASASSKHMNFSRGVVRRAVYVTLATLCVQAKTIVAAREEAFGKVVLGTLHDKCPSNHAAMWNAVIAFLQTFPDVWSSSPGIHKFMVNVVYPRLFSQIRHGFYGSGRASFPMLLPFLSMVPLGVAVDFSTRRSVLYTGVLEQCWKFMDSTNARFCESPAITAFFECITGCFSIFLNDQKMVAQLSDQDAELSTSNYVNQFENVFVCSLKKTLSSPEFPEAEVAVFGSCMHKMSSRLRSFSTESILVNTLKDDFTEKVHVWTRKAVSAMVSELSFVPSRVATFVGIGLSGAEDKCEDLEAAQWLLTSKELYEQCVSQVDALMGELTFSPDKNASIVRVLAALNGVCKAHPVDVLLGEAGVTIESHFDVHYRPVLRALASWKKLATAAGVVTTMRTALELTQPFFLAAKEKRQFLLQLFQDCNVQFGDLKEAIDIIQYGLQFPISELGVKLWLSCASWQNIDDSGALVIDQSDSILKTLQAIWQGKLVDEFLIISLKGRYDDLNSDMFVTLLKSCLGGSCNFPVVSSDAVVILCHFVLQKASDGADAVTVQILTHLCELFLKLNSELPAELEAVESQLYTLLFHLSARGSYRAKVSALWAQTVRRSLKKWKTISRTEMFVNGLAKQVNDFFLADLPAETTSFNTKQYAAYVKSYVRIASDQGFISVPQLMEKLDAVNLRCLDDSRQTLFYSRVLLALGEACEDEQVVDALQVYINAMASKNEGLAVALVAKLVDLDVTHALTWVIFQSNDYLQRSVDLVEAIECYLTMDHLYEALKSSPGIIDKVLADVIVTCQSKHTRELVEYRNMVFLDKNKDFATSSQDQNLLSLEQHRKLDEMSIGVLSSFSSIAARVSFVKELVDRKGDWTLEATQTIIISLLTATYTKEEDSSEVIGVLKELFALCNHDVVGKPASVLFEYLRLVSQAVKRAERNLIASSLVTECINLSSQESIMQRLVEMLLPSSQTVVETDQWIALTEYVGSLSVYLQSATSGFGEVWEKLARLIVTNTVAGKSDAVKIVALRIQKRSSILGARRIVKGDQEQIVLSYPAELVLARIAFMELVSAMCNANPDALQELAAHYRDAVLSTVLCGFSECAELKASIVTTYVSVASPSQCFQLANLSFNVNKLLERVLPALRASLPCFQDVDHVNRLMLESFGGIDTLASLFNGEQYPMHPPLRVLLYILSSYSGALRLRHYDTSAIDVNAEDEVATESALARVYIPKALRASLRAVFADKTGETSPSTVRRRSRKQKMQEQEDTTGKLLLWDLFLQLFPSSLRKEGSVRESNEVSATLIASALSSYVARHGMLTNFLNFSSALLSQATQCSSKSTTSELPDSVLFVVADMEKCEEDEIWSLDKARVFELGTRVFFRTVVRLPAMVRSWWNDDCSRATRSWAAKYFEDYITPSVLAAELGLIQKASDNTSFAGESWDEKEMTVKGSRVSREITTTYIKDECALEMVVRVPPSYPLRCVEVECTKRIGISEHRWRRWVLQIIRVTSSRDGSLLDAVLLWKHNVDKEFEGVEPCPICYSILNPKNMGLPSLPCKTCNNKYHNSCLYKWFNQSGKNKCPICQQPFC</sequence>
<evidence type="ECO:0000256" key="12">
    <source>
        <dbReference type="ARBA" id="ARBA00022786"/>
    </source>
</evidence>
<evidence type="ECO:0000256" key="14">
    <source>
        <dbReference type="PROSITE-ProRule" id="PRU00175"/>
    </source>
</evidence>
<evidence type="ECO:0000256" key="15">
    <source>
        <dbReference type="RuleBase" id="RU367090"/>
    </source>
</evidence>
<dbReference type="GO" id="GO:0043023">
    <property type="term" value="F:ribosomal large subunit binding"/>
    <property type="evidence" value="ECO:0007669"/>
    <property type="project" value="TreeGrafter"/>
</dbReference>
<comment type="subunit">
    <text evidence="15">Component of the ribosome quality control complex (RQC).</text>
</comment>
<keyword evidence="7" id="KW-0963">Cytoplasm</keyword>
<dbReference type="EMBL" id="CAKLBY020000231">
    <property type="protein sequence ID" value="CAK7938735.1"/>
    <property type="molecule type" value="Genomic_DNA"/>
</dbReference>
<dbReference type="Pfam" id="PF23009">
    <property type="entry name" value="UBC_like"/>
    <property type="match status" value="1"/>
</dbReference>
<evidence type="ECO:0000313" key="20">
    <source>
        <dbReference type="Proteomes" id="UP001162060"/>
    </source>
</evidence>
<evidence type="ECO:0000256" key="7">
    <source>
        <dbReference type="ARBA" id="ARBA00022490"/>
    </source>
</evidence>
<feature type="region of interest" description="Disordered" evidence="16">
    <location>
        <begin position="1"/>
        <end position="24"/>
    </location>
</feature>
<evidence type="ECO:0000256" key="5">
    <source>
        <dbReference type="ARBA" id="ARBA00012483"/>
    </source>
</evidence>
<comment type="function">
    <text evidence="15">E3 ubiquitin-protein ligase. Component of the ribosome quality control complex (RQC), a ribosome-associated complex that mediates ubiquitination and extraction of incompletely synthesized nascent chains for proteasomal degradation.</text>
</comment>
<dbReference type="Pfam" id="PF22999">
    <property type="entry name" value="LTN1_E3_ligase_6th"/>
    <property type="match status" value="1"/>
</dbReference>
<comment type="subcellular location">
    <subcellularLocation>
        <location evidence="2">Cytoplasm</location>
        <location evidence="2">Cytosol</location>
    </subcellularLocation>
</comment>
<dbReference type="EC" id="2.3.2.27" evidence="5 15"/>
<dbReference type="GO" id="GO:0008270">
    <property type="term" value="F:zinc ion binding"/>
    <property type="evidence" value="ECO:0007669"/>
    <property type="project" value="UniProtKB-KW"/>
</dbReference>
<evidence type="ECO:0000256" key="16">
    <source>
        <dbReference type="SAM" id="MobiDB-lite"/>
    </source>
</evidence>
<dbReference type="GO" id="GO:0005829">
    <property type="term" value="C:cytosol"/>
    <property type="evidence" value="ECO:0007669"/>
    <property type="project" value="UniProtKB-SubCell"/>
</dbReference>
<feature type="compositionally biased region" description="Low complexity" evidence="16">
    <location>
        <begin position="15"/>
        <end position="24"/>
    </location>
</feature>
<dbReference type="InterPro" id="IPR039795">
    <property type="entry name" value="LTN1/Rkr1"/>
</dbReference>
<dbReference type="PROSITE" id="PS50089">
    <property type="entry name" value="ZF_RING_2"/>
    <property type="match status" value="1"/>
</dbReference>
<dbReference type="GO" id="GO:1990112">
    <property type="term" value="C:RQC complex"/>
    <property type="evidence" value="ECO:0007669"/>
    <property type="project" value="UniProtKB-UniRule"/>
</dbReference>
<dbReference type="InterPro" id="IPR054478">
    <property type="entry name" value="LTN1_UBC"/>
</dbReference>
<evidence type="ECO:0000256" key="1">
    <source>
        <dbReference type="ARBA" id="ARBA00000900"/>
    </source>
</evidence>
<evidence type="ECO:0000256" key="13">
    <source>
        <dbReference type="ARBA" id="ARBA00022833"/>
    </source>
</evidence>
<evidence type="ECO:0000256" key="8">
    <source>
        <dbReference type="ARBA" id="ARBA00022679"/>
    </source>
</evidence>
<dbReference type="SMART" id="SM00744">
    <property type="entry name" value="RINGv"/>
    <property type="match status" value="1"/>
</dbReference>
<dbReference type="SUPFAM" id="SSF57850">
    <property type="entry name" value="RING/U-box"/>
    <property type="match status" value="1"/>
</dbReference>
<evidence type="ECO:0000256" key="11">
    <source>
        <dbReference type="ARBA" id="ARBA00022771"/>
    </source>
</evidence>
<dbReference type="PANTHER" id="PTHR12389">
    <property type="entry name" value="ZINC FINGER PROTEIN 294"/>
    <property type="match status" value="1"/>
</dbReference>
<evidence type="ECO:0000256" key="9">
    <source>
        <dbReference type="ARBA" id="ARBA00022723"/>
    </source>
</evidence>
<evidence type="ECO:0000256" key="2">
    <source>
        <dbReference type="ARBA" id="ARBA00004514"/>
    </source>
</evidence>
<keyword evidence="9 15" id="KW-0479">Metal-binding</keyword>
<name>A0AAV1UW94_9STRA</name>
<evidence type="ECO:0000256" key="6">
    <source>
        <dbReference type="ARBA" id="ARBA00017157"/>
    </source>
</evidence>
<keyword evidence="12 15" id="KW-0833">Ubl conjugation pathway</keyword>
<dbReference type="InterPro" id="IPR054477">
    <property type="entry name" value="LTN1_E3_ligase_6th"/>
</dbReference>
<organism evidence="19 20">
    <name type="scientific">Peronospora matthiolae</name>
    <dbReference type="NCBI Taxonomy" id="2874970"/>
    <lineage>
        <taxon>Eukaryota</taxon>
        <taxon>Sar</taxon>
        <taxon>Stramenopiles</taxon>
        <taxon>Oomycota</taxon>
        <taxon>Peronosporomycetes</taxon>
        <taxon>Peronosporales</taxon>
        <taxon>Peronosporaceae</taxon>
        <taxon>Peronospora</taxon>
    </lineage>
</organism>
<dbReference type="PROSITE" id="PS51292">
    <property type="entry name" value="ZF_RING_CH"/>
    <property type="match status" value="1"/>
</dbReference>
<keyword evidence="11 14" id="KW-0863">Zinc-finger</keyword>
<comment type="catalytic activity">
    <reaction evidence="1 15">
        <text>S-ubiquitinyl-[E2 ubiquitin-conjugating enzyme]-L-cysteine + [acceptor protein]-L-lysine = [E2 ubiquitin-conjugating enzyme]-L-cysteine + N(6)-ubiquitinyl-[acceptor protein]-L-lysine.</text>
        <dbReference type="EC" id="2.3.2.27"/>
    </reaction>
</comment>